<dbReference type="eggNOG" id="COG0673">
    <property type="taxonomic scope" value="Bacteria"/>
</dbReference>
<dbReference type="GO" id="GO:0000166">
    <property type="term" value="F:nucleotide binding"/>
    <property type="evidence" value="ECO:0007669"/>
    <property type="project" value="InterPro"/>
</dbReference>
<dbReference type="FunCoup" id="A0LME7">
    <property type="interactions" value="102"/>
</dbReference>
<protein>
    <submittedName>
        <fullName evidence="5">Oxidoreductase domain protein</fullName>
    </submittedName>
</protein>
<dbReference type="Gene3D" id="3.30.360.10">
    <property type="entry name" value="Dihydrodipicolinate Reductase, domain 2"/>
    <property type="match status" value="1"/>
</dbReference>
<dbReference type="InterPro" id="IPR055170">
    <property type="entry name" value="GFO_IDH_MocA-like_dom"/>
</dbReference>
<dbReference type="Pfam" id="PF22725">
    <property type="entry name" value="GFO_IDH_MocA_C3"/>
    <property type="match status" value="1"/>
</dbReference>
<dbReference type="RefSeq" id="WP_011699763.1">
    <property type="nucleotide sequence ID" value="NC_008554.1"/>
</dbReference>
<comment type="similarity">
    <text evidence="1">Belongs to the Gfo/Idh/MocA family.</text>
</comment>
<evidence type="ECO:0000259" key="3">
    <source>
        <dbReference type="Pfam" id="PF01408"/>
    </source>
</evidence>
<dbReference type="Gene3D" id="3.40.50.720">
    <property type="entry name" value="NAD(P)-binding Rossmann-like Domain"/>
    <property type="match status" value="1"/>
</dbReference>
<keyword evidence="6" id="KW-1185">Reference proteome</keyword>
<proteinExistence type="inferred from homology"/>
<keyword evidence="2" id="KW-0560">Oxidoreductase</keyword>
<accession>A0LME7</accession>
<dbReference type="SUPFAM" id="SSF55347">
    <property type="entry name" value="Glyceraldehyde-3-phosphate dehydrogenase-like, C-terminal domain"/>
    <property type="match status" value="1"/>
</dbReference>
<dbReference type="Proteomes" id="UP000001784">
    <property type="component" value="Chromosome"/>
</dbReference>
<feature type="domain" description="GFO/IDH/MocA-like oxidoreductase" evidence="4">
    <location>
        <begin position="141"/>
        <end position="262"/>
    </location>
</feature>
<evidence type="ECO:0000256" key="1">
    <source>
        <dbReference type="ARBA" id="ARBA00010928"/>
    </source>
</evidence>
<gene>
    <name evidence="5" type="ordered locus">Sfum_2924</name>
</gene>
<dbReference type="InterPro" id="IPR000683">
    <property type="entry name" value="Gfo/Idh/MocA-like_OxRdtase_N"/>
</dbReference>
<dbReference type="AlphaFoldDB" id="A0LME7"/>
<dbReference type="PANTHER" id="PTHR43708">
    <property type="entry name" value="CONSERVED EXPRESSED OXIDOREDUCTASE (EUROFUNG)"/>
    <property type="match status" value="1"/>
</dbReference>
<dbReference type="OrthoDB" id="9793050at2"/>
<evidence type="ECO:0000256" key="2">
    <source>
        <dbReference type="ARBA" id="ARBA00023002"/>
    </source>
</evidence>
<dbReference type="Pfam" id="PF01408">
    <property type="entry name" value="GFO_IDH_MocA"/>
    <property type="match status" value="1"/>
</dbReference>
<dbReference type="GO" id="GO:0016491">
    <property type="term" value="F:oxidoreductase activity"/>
    <property type="evidence" value="ECO:0007669"/>
    <property type="project" value="UniProtKB-KW"/>
</dbReference>
<dbReference type="InterPro" id="IPR036291">
    <property type="entry name" value="NAD(P)-bd_dom_sf"/>
</dbReference>
<feature type="domain" description="Gfo/Idh/MocA-like oxidoreductase N-terminal" evidence="3">
    <location>
        <begin position="13"/>
        <end position="129"/>
    </location>
</feature>
<dbReference type="HOGENOM" id="CLU_023194_1_3_7"/>
<dbReference type="EMBL" id="CP000478">
    <property type="protein sequence ID" value="ABK18599.1"/>
    <property type="molecule type" value="Genomic_DNA"/>
</dbReference>
<evidence type="ECO:0000313" key="5">
    <source>
        <dbReference type="EMBL" id="ABK18599.1"/>
    </source>
</evidence>
<evidence type="ECO:0000259" key="4">
    <source>
        <dbReference type="Pfam" id="PF22725"/>
    </source>
</evidence>
<dbReference type="SUPFAM" id="SSF51735">
    <property type="entry name" value="NAD(P)-binding Rossmann-fold domains"/>
    <property type="match status" value="1"/>
</dbReference>
<dbReference type="InterPro" id="IPR051317">
    <property type="entry name" value="Gfo/Idh/MocA_oxidoreduct"/>
</dbReference>
<dbReference type="PANTHER" id="PTHR43708:SF5">
    <property type="entry name" value="CONSERVED EXPRESSED OXIDOREDUCTASE (EUROFUNG)-RELATED"/>
    <property type="match status" value="1"/>
</dbReference>
<name>A0LME7_SYNFM</name>
<evidence type="ECO:0000313" key="6">
    <source>
        <dbReference type="Proteomes" id="UP000001784"/>
    </source>
</evidence>
<dbReference type="KEGG" id="sfu:Sfum_2924"/>
<reference evidence="5 6" key="1">
    <citation type="submission" date="2006-10" db="EMBL/GenBank/DDBJ databases">
        <title>Complete sequence of Syntrophobacter fumaroxidans MPOB.</title>
        <authorList>
            <consortium name="US DOE Joint Genome Institute"/>
            <person name="Copeland A."/>
            <person name="Lucas S."/>
            <person name="Lapidus A."/>
            <person name="Barry K."/>
            <person name="Detter J.C."/>
            <person name="Glavina del Rio T."/>
            <person name="Hammon N."/>
            <person name="Israni S."/>
            <person name="Pitluck S."/>
            <person name="Goltsman E.G."/>
            <person name="Martinez M."/>
            <person name="Schmutz J."/>
            <person name="Larimer F."/>
            <person name="Land M."/>
            <person name="Hauser L."/>
            <person name="Kyrpides N."/>
            <person name="Kim E."/>
            <person name="Boone D.R."/>
            <person name="Brockman F."/>
            <person name="Culley D."/>
            <person name="Ferry J."/>
            <person name="Gunsalus R."/>
            <person name="McInerney M.J."/>
            <person name="Morrison M."/>
            <person name="Plugge C."/>
            <person name="Rohlin L."/>
            <person name="Scholten J."/>
            <person name="Sieber J."/>
            <person name="Stams A.J.M."/>
            <person name="Worm P."/>
            <person name="Henstra A.M."/>
            <person name="Richardson P."/>
        </authorList>
    </citation>
    <scope>NUCLEOTIDE SEQUENCE [LARGE SCALE GENOMIC DNA]</scope>
    <source>
        <strain evidence="6">DSM 10017 / MPOB</strain>
    </source>
</reference>
<dbReference type="InParanoid" id="A0LME7"/>
<sequence length="354" mass="39210">MNESVCGVRTPLRGAIIGLGNVAVHAHLPVWLRNGNFNIEAFVEPSSERIEVGRTLLPGARAYPTMDALLADGGVDFVDICTPPCYHAELALAACSAGMHVFCEKPLTISPERLDDIQKAAERTQRVVFTVNNWKYAPIWVKLCELIEHGRIGTVRSVALEVLRLPNSGGGLSDWRKCAEVAQGGILIDHGWHNLYLIFSLLKEFPLSMEVSMKSPAESGSGLEETVDLTMRFREAEARLHLTWQASCRRNHGVVVGERGKILVNDDHLVLHSAESPPVRFDFPEALSNGSHHAAWMGPVVENFGHEIMEHRHRGTNLTEARWCARLIDLAYRSSRDASGFTTVCNVPPDIRTQ</sequence>
<dbReference type="STRING" id="335543.Sfum_2924"/>
<organism evidence="5 6">
    <name type="scientific">Syntrophobacter fumaroxidans (strain DSM 10017 / MPOB)</name>
    <dbReference type="NCBI Taxonomy" id="335543"/>
    <lineage>
        <taxon>Bacteria</taxon>
        <taxon>Pseudomonadati</taxon>
        <taxon>Thermodesulfobacteriota</taxon>
        <taxon>Syntrophobacteria</taxon>
        <taxon>Syntrophobacterales</taxon>
        <taxon>Syntrophobacteraceae</taxon>
        <taxon>Syntrophobacter</taxon>
    </lineage>
</organism>